<dbReference type="PANTHER" id="PTHR43065">
    <property type="entry name" value="SENSOR HISTIDINE KINASE"/>
    <property type="match status" value="1"/>
</dbReference>
<evidence type="ECO:0000259" key="9">
    <source>
        <dbReference type="PROSITE" id="PS50112"/>
    </source>
</evidence>
<sequence>MDAFVWDQRYMTGEAQVDGEHQELVRIINALIDLQSKYASPDAVAQVLDQLVNYAVVHFAHEEALMAESHCDPRFVERHVAVHRSFAEQVVRLRDSSADGSDLEYLLNFLTSWLAQHILGMDKAMVRQIELIRGGNSPQAAYDAAAKITTDPATSSMLDAMASLYRIISARNDALSELNRGLEAKVAERTEALKESNRRLLESEHRRSTETRRNLELFLSQIIDGDPVPTLVIDASHRITHWNKACANISGLPAERMVGTWDQWMAFYPAARPIMADLIVDGSLEERFNTYYHNLFRRSKTIEDAFEAESFFPNLGENGRWLFFTAAPIRDGEGRIIGAIETLQDVTDRHLAEDELLKYQEQLEAQVEARTHELANANRQLEHEHAELTALLGKIDEAQQQLLQSEKMAAIGQLAAGVAHEINNPIGFVNSNLGSLKSYTGNLLRLVDAYENGEAQAIAVARQAADLEFLREDLPSLLAESQEGLDRVTRIVQDLKDFSRVDQAEHQRADLNAAMNSTLNVVRNELKYKADVIVELGDIPEIDCVPAQLNQVFMNLLVNAAQAIPERGKIFVRSGVERDHVWFEIEDTGCGMSAETRQRIFEPFFTTKPVGKGTGLGLSISYDIIVKRHHGRLDVHSEPGNGTTFRIWLPIVQSAET</sequence>
<dbReference type="CDD" id="cd12107">
    <property type="entry name" value="Hemerythrin"/>
    <property type="match status" value="1"/>
</dbReference>
<dbReference type="Gene3D" id="3.30.565.10">
    <property type="entry name" value="Histidine kinase-like ATPase, C-terminal domain"/>
    <property type="match status" value="1"/>
</dbReference>
<dbReference type="InterPro" id="IPR003594">
    <property type="entry name" value="HATPase_dom"/>
</dbReference>
<keyword evidence="7" id="KW-0175">Coiled coil</keyword>
<dbReference type="SUPFAM" id="SSF47188">
    <property type="entry name" value="Hemerythrin-like"/>
    <property type="match status" value="1"/>
</dbReference>
<evidence type="ECO:0000256" key="1">
    <source>
        <dbReference type="ARBA" id="ARBA00000085"/>
    </source>
</evidence>
<dbReference type="InterPro" id="IPR004358">
    <property type="entry name" value="Sig_transdc_His_kin-like_C"/>
</dbReference>
<evidence type="ECO:0000256" key="7">
    <source>
        <dbReference type="SAM" id="Coils"/>
    </source>
</evidence>
<organism evidence="11 12">
    <name type="scientific">Azonexus hydrophilus</name>
    <dbReference type="NCBI Taxonomy" id="418702"/>
    <lineage>
        <taxon>Bacteria</taxon>
        <taxon>Pseudomonadati</taxon>
        <taxon>Pseudomonadota</taxon>
        <taxon>Betaproteobacteria</taxon>
        <taxon>Rhodocyclales</taxon>
        <taxon>Azonexaceae</taxon>
        <taxon>Azonexus</taxon>
    </lineage>
</organism>
<dbReference type="SMART" id="SM00091">
    <property type="entry name" value="PAS"/>
    <property type="match status" value="1"/>
</dbReference>
<feature type="domain" description="Histidine kinase" evidence="8">
    <location>
        <begin position="417"/>
        <end position="653"/>
    </location>
</feature>
<dbReference type="NCBIfam" id="TIGR02481">
    <property type="entry name" value="hemeryth_dom"/>
    <property type="match status" value="1"/>
</dbReference>
<dbReference type="NCBIfam" id="NF033749">
    <property type="entry name" value="bact_hemeryth"/>
    <property type="match status" value="1"/>
</dbReference>
<dbReference type="CDD" id="cd00130">
    <property type="entry name" value="PAS"/>
    <property type="match status" value="1"/>
</dbReference>
<dbReference type="InterPro" id="IPR003661">
    <property type="entry name" value="HisK_dim/P_dom"/>
</dbReference>
<dbReference type="CDD" id="cd00082">
    <property type="entry name" value="HisKA"/>
    <property type="match status" value="1"/>
</dbReference>
<dbReference type="SUPFAM" id="SSF55874">
    <property type="entry name" value="ATPase domain of HSP90 chaperone/DNA topoisomerase II/histidine kinase"/>
    <property type="match status" value="1"/>
</dbReference>
<comment type="catalytic activity">
    <reaction evidence="1">
        <text>ATP + protein L-histidine = ADP + protein N-phospho-L-histidine.</text>
        <dbReference type="EC" id="2.7.13.3"/>
    </reaction>
</comment>
<dbReference type="InterPro" id="IPR005467">
    <property type="entry name" value="His_kinase_dom"/>
</dbReference>
<dbReference type="PANTHER" id="PTHR43065:SF50">
    <property type="entry name" value="HISTIDINE KINASE"/>
    <property type="match status" value="1"/>
</dbReference>
<dbReference type="SUPFAM" id="SSF47384">
    <property type="entry name" value="Homodimeric domain of signal transducing histidine kinase"/>
    <property type="match status" value="1"/>
</dbReference>
<dbReference type="InterPro" id="IPR036097">
    <property type="entry name" value="HisK_dim/P_sf"/>
</dbReference>
<evidence type="ECO:0000256" key="4">
    <source>
        <dbReference type="ARBA" id="ARBA00022553"/>
    </source>
</evidence>
<dbReference type="InterPro" id="IPR012312">
    <property type="entry name" value="Hemerythrin-like"/>
</dbReference>
<dbReference type="Proteomes" id="UP001479520">
    <property type="component" value="Chromosome"/>
</dbReference>
<keyword evidence="5" id="KW-0479">Metal-binding</keyword>
<dbReference type="EMBL" id="CP151406">
    <property type="protein sequence ID" value="WZJ21630.1"/>
    <property type="molecule type" value="Genomic_DNA"/>
</dbReference>
<dbReference type="Pfam" id="PF02518">
    <property type="entry name" value="HATPase_c"/>
    <property type="match status" value="1"/>
</dbReference>
<protein>
    <recommendedName>
        <fullName evidence="3">histidine kinase</fullName>
        <ecNumber evidence="3">2.7.13.3</ecNumber>
    </recommendedName>
</protein>
<keyword evidence="6" id="KW-0408">Iron</keyword>
<dbReference type="PROSITE" id="PS50113">
    <property type="entry name" value="PAC"/>
    <property type="match status" value="1"/>
</dbReference>
<dbReference type="Gene3D" id="3.30.450.20">
    <property type="entry name" value="PAS domain"/>
    <property type="match status" value="1"/>
</dbReference>
<evidence type="ECO:0000313" key="12">
    <source>
        <dbReference type="Proteomes" id="UP001479520"/>
    </source>
</evidence>
<dbReference type="NCBIfam" id="TIGR00229">
    <property type="entry name" value="sensory_box"/>
    <property type="match status" value="1"/>
</dbReference>
<dbReference type="InterPro" id="IPR000014">
    <property type="entry name" value="PAS"/>
</dbReference>
<dbReference type="Gene3D" id="1.20.120.50">
    <property type="entry name" value="Hemerythrin-like"/>
    <property type="match status" value="1"/>
</dbReference>
<name>A0ABZ2XJU1_9RHOO</name>
<dbReference type="Gene3D" id="1.10.287.130">
    <property type="match status" value="1"/>
</dbReference>
<evidence type="ECO:0000259" key="10">
    <source>
        <dbReference type="PROSITE" id="PS50113"/>
    </source>
</evidence>
<gene>
    <name evidence="11" type="ORF">AADV58_00350</name>
</gene>
<feature type="domain" description="PAC" evidence="10">
    <location>
        <begin position="306"/>
        <end position="358"/>
    </location>
</feature>
<dbReference type="InterPro" id="IPR036890">
    <property type="entry name" value="HATPase_C_sf"/>
</dbReference>
<accession>A0ABZ2XJU1</accession>
<keyword evidence="4" id="KW-0597">Phosphoprotein</keyword>
<feature type="domain" description="PAS" evidence="9">
    <location>
        <begin position="215"/>
        <end position="259"/>
    </location>
</feature>
<dbReference type="InterPro" id="IPR035965">
    <property type="entry name" value="PAS-like_dom_sf"/>
</dbReference>
<dbReference type="Pfam" id="PF01814">
    <property type="entry name" value="Hemerythrin"/>
    <property type="match status" value="1"/>
</dbReference>
<dbReference type="PRINTS" id="PR00344">
    <property type="entry name" value="BCTRLSENSOR"/>
</dbReference>
<dbReference type="Pfam" id="PF08448">
    <property type="entry name" value="PAS_4"/>
    <property type="match status" value="1"/>
</dbReference>
<dbReference type="InterPro" id="IPR035938">
    <property type="entry name" value="Hemerythrin-like_sf"/>
</dbReference>
<keyword evidence="12" id="KW-1185">Reference proteome</keyword>
<evidence type="ECO:0000256" key="6">
    <source>
        <dbReference type="ARBA" id="ARBA00023004"/>
    </source>
</evidence>
<feature type="coiled-coil region" evidence="7">
    <location>
        <begin position="349"/>
        <end position="408"/>
    </location>
</feature>
<dbReference type="PROSITE" id="PS50112">
    <property type="entry name" value="PAS"/>
    <property type="match status" value="1"/>
</dbReference>
<evidence type="ECO:0000313" key="11">
    <source>
        <dbReference type="EMBL" id="WZJ21630.1"/>
    </source>
</evidence>
<evidence type="ECO:0000259" key="8">
    <source>
        <dbReference type="PROSITE" id="PS50109"/>
    </source>
</evidence>
<dbReference type="SMART" id="SM00387">
    <property type="entry name" value="HATPase_c"/>
    <property type="match status" value="1"/>
</dbReference>
<dbReference type="SMART" id="SM00388">
    <property type="entry name" value="HisKA"/>
    <property type="match status" value="1"/>
</dbReference>
<dbReference type="InterPro" id="IPR013656">
    <property type="entry name" value="PAS_4"/>
</dbReference>
<dbReference type="InterPro" id="IPR012827">
    <property type="entry name" value="Hemerythrin_metal-bd"/>
</dbReference>
<comment type="similarity">
    <text evidence="2">Belongs to the hemerythrin family.</text>
</comment>
<dbReference type="EC" id="2.7.13.3" evidence="3"/>
<dbReference type="SUPFAM" id="SSF55785">
    <property type="entry name" value="PYP-like sensor domain (PAS domain)"/>
    <property type="match status" value="1"/>
</dbReference>
<reference evidence="11 12" key="1">
    <citation type="submission" date="2024-04" db="EMBL/GenBank/DDBJ databases">
        <title>Dissimilatory iodate-reducing microorganisms contribute to the enrichment of iodine in groundwater.</title>
        <authorList>
            <person name="Jiang Z."/>
        </authorList>
    </citation>
    <scope>NUCLEOTIDE SEQUENCE [LARGE SCALE GENOMIC DNA]</scope>
    <source>
        <strain evidence="11 12">NCP973</strain>
    </source>
</reference>
<evidence type="ECO:0000256" key="5">
    <source>
        <dbReference type="ARBA" id="ARBA00022723"/>
    </source>
</evidence>
<evidence type="ECO:0000256" key="2">
    <source>
        <dbReference type="ARBA" id="ARBA00010587"/>
    </source>
</evidence>
<dbReference type="InterPro" id="IPR000700">
    <property type="entry name" value="PAS-assoc_C"/>
</dbReference>
<dbReference type="RefSeq" id="WP_341743754.1">
    <property type="nucleotide sequence ID" value="NZ_CP151406.1"/>
</dbReference>
<dbReference type="PROSITE" id="PS50109">
    <property type="entry name" value="HIS_KIN"/>
    <property type="match status" value="1"/>
</dbReference>
<proteinExistence type="inferred from homology"/>
<evidence type="ECO:0000256" key="3">
    <source>
        <dbReference type="ARBA" id="ARBA00012438"/>
    </source>
</evidence>